<dbReference type="AlphaFoldDB" id="A0AB39UIP4"/>
<proteinExistence type="predicted"/>
<dbReference type="SUPFAM" id="SSF53850">
    <property type="entry name" value="Periplasmic binding protein-like II"/>
    <property type="match status" value="1"/>
</dbReference>
<dbReference type="PROSITE" id="PS51257">
    <property type="entry name" value="PROKAR_LIPOPROTEIN"/>
    <property type="match status" value="1"/>
</dbReference>
<evidence type="ECO:0000313" key="3">
    <source>
        <dbReference type="EMBL" id="XDS48643.1"/>
    </source>
</evidence>
<feature type="domain" description="Solute-binding protein family 5" evidence="2">
    <location>
        <begin position="87"/>
        <end position="227"/>
    </location>
</feature>
<keyword evidence="1" id="KW-0732">Signal</keyword>
<evidence type="ECO:0000259" key="2">
    <source>
        <dbReference type="Pfam" id="PF00496"/>
    </source>
</evidence>
<protein>
    <submittedName>
        <fullName evidence="3">ABC transporter substrate-binding protein</fullName>
    </submittedName>
</protein>
<sequence length="228" mass="24723">MGSITKRITALAVVAALGISLAACSGTASSSSSQSSASMPVKGQTITWSIEKDLTTLNPQINAQDAYTFVLRNIADSYLYLDNNGDYQPWLAKKYMESADRLTITLDLRQGVTFSDGEAFNADAVIANFKNQLSDSNSNPPVWKSVLKSFEKTGDYQVQFKLKAMSPKFIEALSSTGTSPISPNSLKDSKNLETGGSAISLIGPYKIGEYTKGSELTLVKNDSYRWDK</sequence>
<dbReference type="PANTHER" id="PTHR30290">
    <property type="entry name" value="PERIPLASMIC BINDING COMPONENT OF ABC TRANSPORTER"/>
    <property type="match status" value="1"/>
</dbReference>
<dbReference type="Gene3D" id="3.40.190.10">
    <property type="entry name" value="Periplasmic binding protein-like II"/>
    <property type="match status" value="1"/>
</dbReference>
<feature type="chain" id="PRO_5044302369" evidence="1">
    <location>
        <begin position="23"/>
        <end position="228"/>
    </location>
</feature>
<gene>
    <name evidence="3" type="ORF">QN216_10090</name>
</gene>
<dbReference type="InterPro" id="IPR000914">
    <property type="entry name" value="SBP_5_dom"/>
</dbReference>
<dbReference type="EMBL" id="CP129682">
    <property type="protein sequence ID" value="XDS48643.1"/>
    <property type="molecule type" value="Genomic_DNA"/>
</dbReference>
<organism evidence="3">
    <name type="scientific">Bifidobacterium fermentum</name>
    <dbReference type="NCBI Taxonomy" id="3059035"/>
    <lineage>
        <taxon>Bacteria</taxon>
        <taxon>Bacillati</taxon>
        <taxon>Actinomycetota</taxon>
        <taxon>Actinomycetes</taxon>
        <taxon>Bifidobacteriales</taxon>
        <taxon>Bifidobacteriaceae</taxon>
        <taxon>Bifidobacterium</taxon>
    </lineage>
</organism>
<dbReference type="GO" id="GO:0015833">
    <property type="term" value="P:peptide transport"/>
    <property type="evidence" value="ECO:0007669"/>
    <property type="project" value="TreeGrafter"/>
</dbReference>
<dbReference type="Pfam" id="PF00496">
    <property type="entry name" value="SBP_bac_5"/>
    <property type="match status" value="1"/>
</dbReference>
<evidence type="ECO:0000256" key="1">
    <source>
        <dbReference type="SAM" id="SignalP"/>
    </source>
</evidence>
<accession>A0AB39UIP4</accession>
<name>A0AB39UIP4_9BIFI</name>
<dbReference type="GO" id="GO:1904680">
    <property type="term" value="F:peptide transmembrane transporter activity"/>
    <property type="evidence" value="ECO:0007669"/>
    <property type="project" value="TreeGrafter"/>
</dbReference>
<reference evidence="3" key="1">
    <citation type="submission" date="2023-07" db="EMBL/GenBank/DDBJ databases">
        <title>Bifidobacterium aquikefiriaerophilum sp. nov. and Bifidobacterium eccum sp. nov., isolated from water kefir.</title>
        <authorList>
            <person name="Breselge S."/>
            <person name="Bellassi P."/>
            <person name="Barcenilla C."/>
            <person name="Alvarez-Ordonez A."/>
            <person name="Morelli L."/>
            <person name="Cotter P.D."/>
        </authorList>
    </citation>
    <scope>NUCLEOTIDE SEQUENCE</scope>
    <source>
        <strain evidence="3">WK013_4_14</strain>
    </source>
</reference>
<dbReference type="InterPro" id="IPR039424">
    <property type="entry name" value="SBP_5"/>
</dbReference>
<feature type="signal peptide" evidence="1">
    <location>
        <begin position="1"/>
        <end position="22"/>
    </location>
</feature>